<feature type="transmembrane region" description="Helical" evidence="1">
    <location>
        <begin position="198"/>
        <end position="218"/>
    </location>
</feature>
<dbReference type="InParanoid" id="L0A7Z2"/>
<gene>
    <name evidence="2" type="ordered locus">Calag_0165</name>
</gene>
<dbReference type="PANTHER" id="PTHR23518">
    <property type="entry name" value="C-METHYLTRANSFERASE"/>
    <property type="match status" value="1"/>
</dbReference>
<dbReference type="OrthoDB" id="57531at2157"/>
<dbReference type="SUPFAM" id="SSF103473">
    <property type="entry name" value="MFS general substrate transporter"/>
    <property type="match status" value="1"/>
</dbReference>
<dbReference type="STRING" id="1056495.Calag_0165"/>
<feature type="transmembrane region" description="Helical" evidence="1">
    <location>
        <begin position="160"/>
        <end position="177"/>
    </location>
</feature>
<dbReference type="eggNOG" id="arCOG00130">
    <property type="taxonomic scope" value="Archaea"/>
</dbReference>
<keyword evidence="3" id="KW-1185">Reference proteome</keyword>
<name>L0A7Z2_CALLD</name>
<dbReference type="RefSeq" id="WP_015231849.1">
    <property type="nucleotide sequence ID" value="NC_019791.1"/>
</dbReference>
<feature type="transmembrane region" description="Helical" evidence="1">
    <location>
        <begin position="351"/>
        <end position="372"/>
    </location>
</feature>
<reference evidence="3" key="1">
    <citation type="submission" date="2012-03" db="EMBL/GenBank/DDBJ databases">
        <title>Complete genome of Caldisphaera lagunensis DSM 15908.</title>
        <authorList>
            <person name="Lucas S."/>
            <person name="Copeland A."/>
            <person name="Lapidus A."/>
            <person name="Glavina del Rio T."/>
            <person name="Dalin E."/>
            <person name="Tice H."/>
            <person name="Bruce D."/>
            <person name="Goodwin L."/>
            <person name="Pitluck S."/>
            <person name="Peters L."/>
            <person name="Mikhailova N."/>
            <person name="Teshima H."/>
            <person name="Kyrpides N."/>
            <person name="Mavromatis K."/>
            <person name="Ivanova N."/>
            <person name="Brettin T."/>
            <person name="Detter J.C."/>
            <person name="Han C."/>
            <person name="Larimer F."/>
            <person name="Land M."/>
            <person name="Hauser L."/>
            <person name="Markowitz V."/>
            <person name="Cheng J.-F."/>
            <person name="Hugenholtz P."/>
            <person name="Woyke T."/>
            <person name="Wu D."/>
            <person name="Spring S."/>
            <person name="Schroeder M."/>
            <person name="Brambilla E."/>
            <person name="Klenk H.-P."/>
            <person name="Eisen J.A."/>
        </authorList>
    </citation>
    <scope>NUCLEOTIDE SEQUENCE [LARGE SCALE GENOMIC DNA]</scope>
    <source>
        <strain evidence="3">DSM 15908 / JCM 11604 / IC-154</strain>
    </source>
</reference>
<dbReference type="HOGENOM" id="CLU_697573_0_0_2"/>
<dbReference type="KEGG" id="clg:Calag_0165"/>
<keyword evidence="1" id="KW-1133">Transmembrane helix</keyword>
<feature type="transmembrane region" description="Helical" evidence="1">
    <location>
        <begin position="323"/>
        <end position="345"/>
    </location>
</feature>
<dbReference type="InterPro" id="IPR036259">
    <property type="entry name" value="MFS_trans_sf"/>
</dbReference>
<dbReference type="GO" id="GO:0022857">
    <property type="term" value="F:transmembrane transporter activity"/>
    <property type="evidence" value="ECO:0007669"/>
    <property type="project" value="InterPro"/>
</dbReference>
<feature type="transmembrane region" description="Helical" evidence="1">
    <location>
        <begin position="12"/>
        <end position="34"/>
    </location>
</feature>
<dbReference type="PANTHER" id="PTHR23518:SF2">
    <property type="entry name" value="MAJOR FACILITATOR SUPERFAMILY TRANSPORTER"/>
    <property type="match status" value="1"/>
</dbReference>
<sequence>MIKKEVYKLSFSAFFADLGYQTAVVMFPLIFVIILKAPIWLYGIAEALNYGIGSLMGLIGGIMGDKFGRKKMAVLGNGLIIIISLLGFSKNLWEALLLFMIPWWFRNFRSPIRRAMLTEVTEESERSKAFGILHSLDLGGAVLAITYTTILLFFKFPIQYLLLITMVPLAISTYLLSISNSGKKVEKRKISFKSDNKIITLIVISTTLFGFTQYSFGFPIITTEFFTHQAYLSVISYGIFLSASSLFGFLLGRLRINNFFALGFIGYLLGSFSSLGFAQFSSYGIMAIYPFSFLLGVSIASTETFEPSIISRFSKSESMGSNMGLLTFGRSIGVFLSNMIMGLLYEIRYSYAYYFSSIMSIIAFIIVLYIIFKMRINK</sequence>
<feature type="transmembrane region" description="Helical" evidence="1">
    <location>
        <begin position="230"/>
        <end position="252"/>
    </location>
</feature>
<dbReference type="Gene3D" id="1.20.1250.20">
    <property type="entry name" value="MFS general substrate transporter like domains"/>
    <property type="match status" value="2"/>
</dbReference>
<evidence type="ECO:0000313" key="2">
    <source>
        <dbReference type="EMBL" id="AFZ69951.1"/>
    </source>
</evidence>
<keyword evidence="1" id="KW-0472">Membrane</keyword>
<dbReference type="Pfam" id="PF07690">
    <property type="entry name" value="MFS_1"/>
    <property type="match status" value="1"/>
</dbReference>
<organism evidence="2 3">
    <name type="scientific">Caldisphaera lagunensis (strain DSM 15908 / JCM 11604 / ANMR 0165 / IC-154)</name>
    <dbReference type="NCBI Taxonomy" id="1056495"/>
    <lineage>
        <taxon>Archaea</taxon>
        <taxon>Thermoproteota</taxon>
        <taxon>Thermoprotei</taxon>
        <taxon>Acidilobales</taxon>
        <taxon>Caldisphaeraceae</taxon>
        <taxon>Caldisphaera</taxon>
    </lineage>
</organism>
<evidence type="ECO:0000256" key="1">
    <source>
        <dbReference type="SAM" id="Phobius"/>
    </source>
</evidence>
<dbReference type="CDD" id="cd17370">
    <property type="entry name" value="MFS_MJ1317_like"/>
    <property type="match status" value="1"/>
</dbReference>
<feature type="transmembrane region" description="Helical" evidence="1">
    <location>
        <begin position="72"/>
        <end position="89"/>
    </location>
</feature>
<dbReference type="AlphaFoldDB" id="L0A7Z2"/>
<dbReference type="Proteomes" id="UP000010469">
    <property type="component" value="Chromosome"/>
</dbReference>
<accession>L0A7Z2</accession>
<proteinExistence type="predicted"/>
<dbReference type="EMBL" id="CP003378">
    <property type="protein sequence ID" value="AFZ69951.1"/>
    <property type="molecule type" value="Genomic_DNA"/>
</dbReference>
<keyword evidence="1" id="KW-0812">Transmembrane</keyword>
<dbReference type="GeneID" id="14211425"/>
<dbReference type="InterPro" id="IPR011701">
    <property type="entry name" value="MFS"/>
</dbReference>
<feature type="transmembrane region" description="Helical" evidence="1">
    <location>
        <begin position="259"/>
        <end position="277"/>
    </location>
</feature>
<evidence type="ECO:0000313" key="3">
    <source>
        <dbReference type="Proteomes" id="UP000010469"/>
    </source>
</evidence>
<protein>
    <submittedName>
        <fullName evidence="2">Small-conductance mechanosensitive channel</fullName>
    </submittedName>
</protein>
<feature type="transmembrane region" description="Helical" evidence="1">
    <location>
        <begin position="40"/>
        <end position="60"/>
    </location>
</feature>
<feature type="transmembrane region" description="Helical" evidence="1">
    <location>
        <begin position="283"/>
        <end position="302"/>
    </location>
</feature>